<evidence type="ECO:0000313" key="2">
    <source>
        <dbReference type="EMBL" id="KAF1938274.1"/>
    </source>
</evidence>
<sequence>YVNAAKEVVIQSLQNCNIAHFACHGISNVVTPSHSGLHLGTATKPSLLSVEELCDLSLHNAQLAYLSACSTAQNGDHGLINEILHVASSFQLAGFPQVIGNLWEVRDSVAKDMATDFYIRLQRKLANASGDLGDLMIVDTIHETIQARRVSTDGYDFLGWTSLVHFG</sequence>
<organism evidence="2 3">
    <name type="scientific">Clathrospora elynae</name>
    <dbReference type="NCBI Taxonomy" id="706981"/>
    <lineage>
        <taxon>Eukaryota</taxon>
        <taxon>Fungi</taxon>
        <taxon>Dikarya</taxon>
        <taxon>Ascomycota</taxon>
        <taxon>Pezizomycotina</taxon>
        <taxon>Dothideomycetes</taxon>
        <taxon>Pleosporomycetidae</taxon>
        <taxon>Pleosporales</taxon>
        <taxon>Diademaceae</taxon>
        <taxon>Clathrospora</taxon>
    </lineage>
</organism>
<dbReference type="OrthoDB" id="9991317at2759"/>
<protein>
    <recommendedName>
        <fullName evidence="1">CHAT domain-containing protein</fullName>
    </recommendedName>
</protein>
<keyword evidence="3" id="KW-1185">Reference proteome</keyword>
<gene>
    <name evidence="2" type="ORF">EJ02DRAFT_324871</name>
</gene>
<dbReference type="AlphaFoldDB" id="A0A6A5SF48"/>
<accession>A0A6A5SF48</accession>
<proteinExistence type="predicted"/>
<dbReference type="InterPro" id="IPR024983">
    <property type="entry name" value="CHAT_dom"/>
</dbReference>
<dbReference type="Pfam" id="PF12770">
    <property type="entry name" value="CHAT"/>
    <property type="match status" value="1"/>
</dbReference>
<dbReference type="EMBL" id="ML976110">
    <property type="protein sequence ID" value="KAF1938274.1"/>
    <property type="molecule type" value="Genomic_DNA"/>
</dbReference>
<evidence type="ECO:0000313" key="3">
    <source>
        <dbReference type="Proteomes" id="UP000800038"/>
    </source>
</evidence>
<reference evidence="2" key="1">
    <citation type="journal article" date="2020" name="Stud. Mycol.">
        <title>101 Dothideomycetes genomes: a test case for predicting lifestyles and emergence of pathogens.</title>
        <authorList>
            <person name="Haridas S."/>
            <person name="Albert R."/>
            <person name="Binder M."/>
            <person name="Bloem J."/>
            <person name="Labutti K."/>
            <person name="Salamov A."/>
            <person name="Andreopoulos B."/>
            <person name="Baker S."/>
            <person name="Barry K."/>
            <person name="Bills G."/>
            <person name="Bluhm B."/>
            <person name="Cannon C."/>
            <person name="Castanera R."/>
            <person name="Culley D."/>
            <person name="Daum C."/>
            <person name="Ezra D."/>
            <person name="Gonzalez J."/>
            <person name="Henrissat B."/>
            <person name="Kuo A."/>
            <person name="Liang C."/>
            <person name="Lipzen A."/>
            <person name="Lutzoni F."/>
            <person name="Magnuson J."/>
            <person name="Mondo S."/>
            <person name="Nolan M."/>
            <person name="Ohm R."/>
            <person name="Pangilinan J."/>
            <person name="Park H.-J."/>
            <person name="Ramirez L."/>
            <person name="Alfaro M."/>
            <person name="Sun H."/>
            <person name="Tritt A."/>
            <person name="Yoshinaga Y."/>
            <person name="Zwiers L.-H."/>
            <person name="Turgeon B."/>
            <person name="Goodwin S."/>
            <person name="Spatafora J."/>
            <person name="Crous P."/>
            <person name="Grigoriev I."/>
        </authorList>
    </citation>
    <scope>NUCLEOTIDE SEQUENCE</scope>
    <source>
        <strain evidence="2">CBS 161.51</strain>
    </source>
</reference>
<feature type="domain" description="CHAT" evidence="1">
    <location>
        <begin position="3"/>
        <end position="126"/>
    </location>
</feature>
<feature type="non-terminal residue" evidence="2">
    <location>
        <position position="167"/>
    </location>
</feature>
<name>A0A6A5SF48_9PLEO</name>
<evidence type="ECO:0000259" key="1">
    <source>
        <dbReference type="Pfam" id="PF12770"/>
    </source>
</evidence>
<dbReference type="Proteomes" id="UP000800038">
    <property type="component" value="Unassembled WGS sequence"/>
</dbReference>
<feature type="non-terminal residue" evidence="2">
    <location>
        <position position="1"/>
    </location>
</feature>